<dbReference type="InterPro" id="IPR044516">
    <property type="entry name" value="UXS-like"/>
</dbReference>
<dbReference type="GO" id="GO:0042732">
    <property type="term" value="P:D-xylose metabolic process"/>
    <property type="evidence" value="ECO:0007669"/>
    <property type="project" value="InterPro"/>
</dbReference>
<keyword evidence="6" id="KW-1185">Reference proteome</keyword>
<keyword evidence="4" id="KW-0456">Lyase</keyword>
<dbReference type="Proteomes" id="UP000734854">
    <property type="component" value="Unassembled WGS sequence"/>
</dbReference>
<organism evidence="5 6">
    <name type="scientific">Zingiber officinale</name>
    <name type="common">Ginger</name>
    <name type="synonym">Amomum zingiber</name>
    <dbReference type="NCBI Taxonomy" id="94328"/>
    <lineage>
        <taxon>Eukaryota</taxon>
        <taxon>Viridiplantae</taxon>
        <taxon>Streptophyta</taxon>
        <taxon>Embryophyta</taxon>
        <taxon>Tracheophyta</taxon>
        <taxon>Spermatophyta</taxon>
        <taxon>Magnoliopsida</taxon>
        <taxon>Liliopsida</taxon>
        <taxon>Zingiberales</taxon>
        <taxon>Zingiberaceae</taxon>
        <taxon>Zingiber</taxon>
    </lineage>
</organism>
<dbReference type="SUPFAM" id="SSF51735">
    <property type="entry name" value="NAD(P)-binding Rossmann-fold domains"/>
    <property type="match status" value="1"/>
</dbReference>
<evidence type="ECO:0000256" key="3">
    <source>
        <dbReference type="ARBA" id="ARBA00023027"/>
    </source>
</evidence>
<evidence type="ECO:0008006" key="7">
    <source>
        <dbReference type="Google" id="ProtNLM"/>
    </source>
</evidence>
<dbReference type="GO" id="GO:0048040">
    <property type="term" value="F:UDP-glucuronate decarboxylase activity"/>
    <property type="evidence" value="ECO:0007669"/>
    <property type="project" value="TreeGrafter"/>
</dbReference>
<keyword evidence="3" id="KW-0520">NAD</keyword>
<dbReference type="AlphaFoldDB" id="A0A8J5F307"/>
<evidence type="ECO:0000256" key="1">
    <source>
        <dbReference type="ARBA" id="ARBA00001911"/>
    </source>
</evidence>
<name>A0A8J5F307_ZINOF</name>
<evidence type="ECO:0000256" key="2">
    <source>
        <dbReference type="ARBA" id="ARBA00022793"/>
    </source>
</evidence>
<comment type="cofactor">
    <cofactor evidence="1">
        <name>NAD(+)</name>
        <dbReference type="ChEBI" id="CHEBI:57540"/>
    </cofactor>
</comment>
<dbReference type="InterPro" id="IPR036291">
    <property type="entry name" value="NAD(P)-bd_dom_sf"/>
</dbReference>
<reference evidence="5 6" key="1">
    <citation type="submission" date="2020-08" db="EMBL/GenBank/DDBJ databases">
        <title>Plant Genome Project.</title>
        <authorList>
            <person name="Zhang R.-G."/>
        </authorList>
    </citation>
    <scope>NUCLEOTIDE SEQUENCE [LARGE SCALE GENOMIC DNA]</scope>
    <source>
        <tissue evidence="5">Rhizome</tissue>
    </source>
</reference>
<accession>A0A8J5F307</accession>
<sequence length="183" mass="20458">MKIACSSLRWGKERVREVGVRELVNERNLGFFSASIGLLMIHDMGVGQGIGKGLAVYAYAASVDLGYFSSSTFFNRVFGFGLLGTHLMDYLITRADNVIVVDNIFMGRKENVLHHLGNPNFEIIRPDLVHPLLLEVDQIYHLACPGLPACLGEMPTSSFNYMQEESIEQKEEQMMIPVTCVMP</sequence>
<dbReference type="GO" id="GO:0005737">
    <property type="term" value="C:cytoplasm"/>
    <property type="evidence" value="ECO:0007669"/>
    <property type="project" value="TreeGrafter"/>
</dbReference>
<dbReference type="PANTHER" id="PTHR43078">
    <property type="entry name" value="UDP-GLUCURONIC ACID DECARBOXYLASE-RELATED"/>
    <property type="match status" value="1"/>
</dbReference>
<dbReference type="Gene3D" id="3.40.50.720">
    <property type="entry name" value="NAD(P)-binding Rossmann-like Domain"/>
    <property type="match status" value="1"/>
</dbReference>
<keyword evidence="2" id="KW-0210">Decarboxylase</keyword>
<dbReference type="GO" id="GO:0070403">
    <property type="term" value="F:NAD+ binding"/>
    <property type="evidence" value="ECO:0007669"/>
    <property type="project" value="InterPro"/>
</dbReference>
<comment type="caution">
    <text evidence="5">The sequence shown here is derived from an EMBL/GenBank/DDBJ whole genome shotgun (WGS) entry which is preliminary data.</text>
</comment>
<gene>
    <name evidence="5" type="ORF">ZIOFF_066415</name>
</gene>
<protein>
    <recommendedName>
        <fullName evidence="7">UDP-glucuronate decarboxylase</fullName>
    </recommendedName>
</protein>
<dbReference type="PANTHER" id="PTHR43078:SF48">
    <property type="entry name" value="UDP-GLUCURONATE DECARBOXYLASE"/>
    <property type="match status" value="1"/>
</dbReference>
<dbReference type="EMBL" id="JACMSC010000018">
    <property type="protein sequence ID" value="KAG6477163.1"/>
    <property type="molecule type" value="Genomic_DNA"/>
</dbReference>
<proteinExistence type="predicted"/>
<evidence type="ECO:0000313" key="6">
    <source>
        <dbReference type="Proteomes" id="UP000734854"/>
    </source>
</evidence>
<evidence type="ECO:0000313" key="5">
    <source>
        <dbReference type="EMBL" id="KAG6477163.1"/>
    </source>
</evidence>
<evidence type="ECO:0000256" key="4">
    <source>
        <dbReference type="ARBA" id="ARBA00023239"/>
    </source>
</evidence>